<dbReference type="InterPro" id="IPR053169">
    <property type="entry name" value="MUG_Protein"/>
</dbReference>
<name>A0AAD9ICF1_9PEZI</name>
<dbReference type="EMBL" id="JAQQPM010000008">
    <property type="protein sequence ID" value="KAK2074332.1"/>
    <property type="molecule type" value="Genomic_DNA"/>
</dbReference>
<gene>
    <name evidence="1" type="ORF">P8C59_008547</name>
</gene>
<proteinExistence type="predicted"/>
<organism evidence="1 2">
    <name type="scientific">Phyllachora maydis</name>
    <dbReference type="NCBI Taxonomy" id="1825666"/>
    <lineage>
        <taxon>Eukaryota</taxon>
        <taxon>Fungi</taxon>
        <taxon>Dikarya</taxon>
        <taxon>Ascomycota</taxon>
        <taxon>Pezizomycotina</taxon>
        <taxon>Sordariomycetes</taxon>
        <taxon>Sordariomycetidae</taxon>
        <taxon>Phyllachorales</taxon>
        <taxon>Phyllachoraceae</taxon>
        <taxon>Phyllachora</taxon>
    </lineage>
</organism>
<evidence type="ECO:0000313" key="2">
    <source>
        <dbReference type="Proteomes" id="UP001217918"/>
    </source>
</evidence>
<comment type="caution">
    <text evidence="1">The sequence shown here is derived from an EMBL/GenBank/DDBJ whole genome shotgun (WGS) entry which is preliminary data.</text>
</comment>
<dbReference type="Gene3D" id="1.50.10.20">
    <property type="match status" value="1"/>
</dbReference>
<dbReference type="AlphaFoldDB" id="A0AAD9ICF1"/>
<dbReference type="InterPro" id="IPR008928">
    <property type="entry name" value="6-hairpin_glycosidase_sf"/>
</dbReference>
<dbReference type="InterPro" id="IPR005198">
    <property type="entry name" value="Glyco_hydro_76"/>
</dbReference>
<sequence length="338" mass="37672">MNTTAVAQSAIDSMNKMFYNWTEGRWSPSDAWWVSGNALTSLIDYMDKTGSQDVMNYTLHTIKTQRKPIPWWPQGLGDFRADSTDDTGWWAMVMIRMYDLTGDNQYLQIAKEDEAYMYQYWNASICGGGIIQDIRHLVYKNAVSNELYMQLVAALYNRQPNETSYLAKAEATWTWFRRSGMINADNLVNDGLTDSCANNNGTVWSYNQGVILGALVELYEATTNDTYLAEARALADAAVATPLLHDAAGILTESCDAARQCDNNQQMFKGIFARNLMQLNSVLGGDPYRSYVERNAQAAHANARGQASTLYDVAWSGPFVNSSIAKQASVVSLLVSLL</sequence>
<accession>A0AAD9ICF1</accession>
<dbReference type="Proteomes" id="UP001217918">
    <property type="component" value="Unassembled WGS sequence"/>
</dbReference>
<keyword evidence="2" id="KW-1185">Reference proteome</keyword>
<dbReference type="GO" id="GO:0005975">
    <property type="term" value="P:carbohydrate metabolic process"/>
    <property type="evidence" value="ECO:0007669"/>
    <property type="project" value="InterPro"/>
</dbReference>
<dbReference type="Pfam" id="PF03663">
    <property type="entry name" value="Glyco_hydro_76"/>
    <property type="match status" value="1"/>
</dbReference>
<dbReference type="PANTHER" id="PTHR47791:SF3">
    <property type="entry name" value="MEIOTICALLY UP-REGULATED GENE 191 PROTEIN"/>
    <property type="match status" value="1"/>
</dbReference>
<evidence type="ECO:0000313" key="1">
    <source>
        <dbReference type="EMBL" id="KAK2074332.1"/>
    </source>
</evidence>
<reference evidence="1" key="1">
    <citation type="journal article" date="2023" name="Mol. Plant Microbe Interact.">
        <title>Elucidating the Obligate Nature and Biological Capacity of an Invasive Fungal Corn Pathogen.</title>
        <authorList>
            <person name="MacCready J.S."/>
            <person name="Roggenkamp E.M."/>
            <person name="Gdanetz K."/>
            <person name="Chilvers M.I."/>
        </authorList>
    </citation>
    <scope>NUCLEOTIDE SEQUENCE</scope>
    <source>
        <strain evidence="1">PM02</strain>
    </source>
</reference>
<dbReference type="PANTHER" id="PTHR47791">
    <property type="entry name" value="MEIOTICALLY UP-REGULATED GENE 191 PROTEIN"/>
    <property type="match status" value="1"/>
</dbReference>
<protein>
    <recommendedName>
        <fullName evidence="3">Glycosyl hydrolase</fullName>
    </recommendedName>
</protein>
<dbReference type="SUPFAM" id="SSF48208">
    <property type="entry name" value="Six-hairpin glycosidases"/>
    <property type="match status" value="1"/>
</dbReference>
<evidence type="ECO:0008006" key="3">
    <source>
        <dbReference type="Google" id="ProtNLM"/>
    </source>
</evidence>